<protein>
    <submittedName>
        <fullName evidence="1">Uncharacterized protein</fullName>
    </submittedName>
</protein>
<evidence type="ECO:0000313" key="1">
    <source>
        <dbReference type="EMBL" id="WCC80427.1"/>
    </source>
</evidence>
<dbReference type="EMBL" id="CP115668">
    <property type="protein sequence ID" value="WCC80427.1"/>
    <property type="molecule type" value="Genomic_DNA"/>
</dbReference>
<reference evidence="1 2" key="2">
    <citation type="submission" date="2023-06" db="EMBL/GenBank/DDBJ databases">
        <title>The Gram-positive Non-spore-bearing Anaerobic Bacilli of Human Feces.</title>
        <authorList>
            <person name="Eggerth A.H."/>
        </authorList>
    </citation>
    <scope>NUCLEOTIDE SEQUENCE [LARGE SCALE GENOMIC DNA]</scope>
    <source>
        <strain evidence="1 2">CBA3108</strain>
    </source>
</reference>
<dbReference type="Proteomes" id="UP001212097">
    <property type="component" value="Chromosome"/>
</dbReference>
<gene>
    <name evidence="1" type="ORF">O6R08_02575</name>
</gene>
<sequence length="83" mass="8939">MKKNYSDSIFLDFGWNTGGMILGWGEPVRNSWIRLSIGLSREDLSSVLNWGQALVGVVVSVVVEPSRVVGQLGDELADCGEGA</sequence>
<keyword evidence="2" id="KW-1185">Reference proteome</keyword>
<accession>A0ABY7R0Z2</accession>
<evidence type="ECO:0000313" key="2">
    <source>
        <dbReference type="Proteomes" id="UP001212097"/>
    </source>
</evidence>
<organism evidence="1 2">
    <name type="scientific">Cutibacterium equinum</name>
    <dbReference type="NCBI Taxonomy" id="3016342"/>
    <lineage>
        <taxon>Bacteria</taxon>
        <taxon>Bacillati</taxon>
        <taxon>Actinomycetota</taxon>
        <taxon>Actinomycetes</taxon>
        <taxon>Propionibacteriales</taxon>
        <taxon>Propionibacteriaceae</taxon>
        <taxon>Cutibacterium</taxon>
    </lineage>
</organism>
<proteinExistence type="predicted"/>
<reference evidence="1 2" key="1">
    <citation type="submission" date="2023-01" db="EMBL/GenBank/DDBJ databases">
        <authorList>
            <person name="Lee S.H."/>
            <person name="Jung H.S."/>
            <person name="Yun J.U."/>
        </authorList>
    </citation>
    <scope>NUCLEOTIDE SEQUENCE [LARGE SCALE GENOMIC DNA]</scope>
    <source>
        <strain evidence="1 2">CBA3108</strain>
    </source>
</reference>
<name>A0ABY7R0Z2_9ACTN</name>